<dbReference type="InterPro" id="IPR044862">
    <property type="entry name" value="Pro_4_hyd_alph_FE2OG_OXY"/>
</dbReference>
<dbReference type="InterPro" id="IPR005123">
    <property type="entry name" value="Oxoglu/Fe-dep_dioxygenase_dom"/>
</dbReference>
<accession>A0A7C3VTF3</accession>
<reference evidence="8" key="1">
    <citation type="journal article" date="2020" name="mSystems">
        <title>Genome- and Community-Level Interaction Insights into Carbon Utilization and Element Cycling Functions of Hydrothermarchaeota in Hydrothermal Sediment.</title>
        <authorList>
            <person name="Zhou Z."/>
            <person name="Liu Y."/>
            <person name="Xu W."/>
            <person name="Pan J."/>
            <person name="Luo Z.H."/>
            <person name="Li M."/>
        </authorList>
    </citation>
    <scope>NUCLEOTIDE SEQUENCE [LARGE SCALE GENOMIC DNA]</scope>
    <source>
        <strain evidence="8">SpSt-374</strain>
    </source>
</reference>
<evidence type="ECO:0000259" key="7">
    <source>
        <dbReference type="PROSITE" id="PS51471"/>
    </source>
</evidence>
<feature type="domain" description="Fe2OG dioxygenase" evidence="7">
    <location>
        <begin position="184"/>
        <end position="299"/>
    </location>
</feature>
<evidence type="ECO:0000256" key="4">
    <source>
        <dbReference type="ARBA" id="ARBA00022964"/>
    </source>
</evidence>
<organism evidence="8">
    <name type="scientific">Planktothricoides sp. SpSt-374</name>
    <dbReference type="NCBI Taxonomy" id="2282167"/>
    <lineage>
        <taxon>Bacteria</taxon>
        <taxon>Bacillati</taxon>
        <taxon>Cyanobacteriota</taxon>
        <taxon>Cyanophyceae</taxon>
        <taxon>Oscillatoriophycideae</taxon>
        <taxon>Oscillatoriales</taxon>
        <taxon>Oscillatoriaceae</taxon>
        <taxon>Planktothricoides</taxon>
    </lineage>
</organism>
<dbReference type="Pfam" id="PF13640">
    <property type="entry name" value="2OG-FeII_Oxy_3"/>
    <property type="match status" value="1"/>
</dbReference>
<dbReference type="PANTHER" id="PTHR12907:SF26">
    <property type="entry name" value="HIF PROLYL HYDROXYLASE, ISOFORM C"/>
    <property type="match status" value="1"/>
</dbReference>
<dbReference type="GO" id="GO:0016705">
    <property type="term" value="F:oxidoreductase activity, acting on paired donors, with incorporation or reduction of molecular oxygen"/>
    <property type="evidence" value="ECO:0007669"/>
    <property type="project" value="InterPro"/>
</dbReference>
<dbReference type="PANTHER" id="PTHR12907">
    <property type="entry name" value="EGL NINE HOMOLOG-RELATED"/>
    <property type="match status" value="1"/>
</dbReference>
<dbReference type="GO" id="GO:0031418">
    <property type="term" value="F:L-ascorbic acid binding"/>
    <property type="evidence" value="ECO:0007669"/>
    <property type="project" value="UniProtKB-KW"/>
</dbReference>
<evidence type="ECO:0000313" key="8">
    <source>
        <dbReference type="EMBL" id="HGG02196.1"/>
    </source>
</evidence>
<keyword evidence="6" id="KW-0408">Iron</keyword>
<evidence type="ECO:0000256" key="2">
    <source>
        <dbReference type="ARBA" id="ARBA00022723"/>
    </source>
</evidence>
<sequence length="299" mass="34349">MTSDYNLKESDGVHVMLLLKGGNNFELSFPTADSPLLRELFQVLLTRSTPGVANRLFKIPLQDGKAAMYFPSDSLIAIATDPPMLVDNNGLIAYRHQQAELPSNYLEGAQYLQMDDFFSPEECQKLLDFVIAKESEFVASATYGGPEDSRQSKVLYHASEWGQIMRDRLNYILPDVLEELVLSPFEPTQIDLQITAHNNSHYYKPHSDNNSPETAKRQISYVYYFHRQPKAFTGGELRMYDPRIEEGYWRHAHTFKTIEPRHNSIVFFCSGHIHEVCPVTCTSENFADSRFTMNGWIYR</sequence>
<keyword evidence="5" id="KW-0560">Oxidoreductase</keyword>
<protein>
    <submittedName>
        <fullName evidence="8">Proline hydroxylase</fullName>
    </submittedName>
</protein>
<dbReference type="EMBL" id="DSPX01000168">
    <property type="protein sequence ID" value="HGG02196.1"/>
    <property type="molecule type" value="Genomic_DNA"/>
</dbReference>
<keyword evidence="2" id="KW-0479">Metal-binding</keyword>
<dbReference type="PROSITE" id="PS51471">
    <property type="entry name" value="FE2OG_OXY"/>
    <property type="match status" value="1"/>
</dbReference>
<dbReference type="InterPro" id="IPR006620">
    <property type="entry name" value="Pro_4_hyd_alph"/>
</dbReference>
<evidence type="ECO:0000256" key="6">
    <source>
        <dbReference type="ARBA" id="ARBA00023004"/>
    </source>
</evidence>
<dbReference type="AlphaFoldDB" id="A0A7C3VTF3"/>
<keyword evidence="3" id="KW-0847">Vitamin C</keyword>
<name>A0A7C3VTF3_9CYAN</name>
<proteinExistence type="predicted"/>
<comment type="cofactor">
    <cofactor evidence="1">
        <name>L-ascorbate</name>
        <dbReference type="ChEBI" id="CHEBI:38290"/>
    </cofactor>
</comment>
<dbReference type="GO" id="GO:0051213">
    <property type="term" value="F:dioxygenase activity"/>
    <property type="evidence" value="ECO:0007669"/>
    <property type="project" value="UniProtKB-KW"/>
</dbReference>
<evidence type="ECO:0000256" key="1">
    <source>
        <dbReference type="ARBA" id="ARBA00001961"/>
    </source>
</evidence>
<dbReference type="SMART" id="SM00702">
    <property type="entry name" value="P4Hc"/>
    <property type="match status" value="1"/>
</dbReference>
<dbReference type="GO" id="GO:0005506">
    <property type="term" value="F:iron ion binding"/>
    <property type="evidence" value="ECO:0007669"/>
    <property type="project" value="InterPro"/>
</dbReference>
<evidence type="ECO:0000256" key="5">
    <source>
        <dbReference type="ARBA" id="ARBA00023002"/>
    </source>
</evidence>
<comment type="caution">
    <text evidence="8">The sequence shown here is derived from an EMBL/GenBank/DDBJ whole genome shotgun (WGS) entry which is preliminary data.</text>
</comment>
<evidence type="ECO:0000256" key="3">
    <source>
        <dbReference type="ARBA" id="ARBA00022896"/>
    </source>
</evidence>
<dbReference type="Gene3D" id="2.60.120.620">
    <property type="entry name" value="q2cbj1_9rhob like domain"/>
    <property type="match status" value="1"/>
</dbReference>
<keyword evidence="4" id="KW-0223">Dioxygenase</keyword>
<gene>
    <name evidence="8" type="ORF">ENR15_16510</name>
</gene>
<dbReference type="InterPro" id="IPR051559">
    <property type="entry name" value="HIF_prolyl_hydroxylases"/>
</dbReference>